<evidence type="ECO:0000256" key="6">
    <source>
        <dbReference type="ARBA" id="ARBA00022989"/>
    </source>
</evidence>
<evidence type="ECO:0000256" key="3">
    <source>
        <dbReference type="ARBA" id="ARBA00022692"/>
    </source>
</evidence>
<keyword evidence="3 8" id="KW-0812">Transmembrane</keyword>
<sequence>MEYLTLFLGAVVVNNFVLTKFLGLCIFFGVSKNLSASVGMGMAVTAVMVMSSALAWLVYHFILFPFGLTFMTTAVFVLLIASFVQLLEMVIKKHAPALYNMWGIYLLLIATNCIVLSVPLLNIESNYGFLLSLVNAVGSGLGFALAIILMASCREKLRLADVPKSLEGIGIAFILAGMLALAFLGFSGMI</sequence>
<comment type="subunit">
    <text evidence="8">The complex is composed of six subunits: RnfA, RnfB, RnfC, RnfD, RnfE and RnfG.</text>
</comment>
<dbReference type="GO" id="GO:0022900">
    <property type="term" value="P:electron transport chain"/>
    <property type="evidence" value="ECO:0007669"/>
    <property type="project" value="UniProtKB-UniRule"/>
</dbReference>
<dbReference type="InterPro" id="IPR003667">
    <property type="entry name" value="NqrDE/RnfAE"/>
</dbReference>
<dbReference type="EMBL" id="WJBD01000006">
    <property type="protein sequence ID" value="MBC3888072.1"/>
    <property type="molecule type" value="Genomic_DNA"/>
</dbReference>
<dbReference type="PIRSF" id="PIRSF006102">
    <property type="entry name" value="NQR_DE"/>
    <property type="match status" value="1"/>
</dbReference>
<evidence type="ECO:0000256" key="7">
    <source>
        <dbReference type="ARBA" id="ARBA00023136"/>
    </source>
</evidence>
<feature type="transmembrane region" description="Helical" evidence="8">
    <location>
        <begin position="42"/>
        <end position="62"/>
    </location>
</feature>
<evidence type="ECO:0000256" key="2">
    <source>
        <dbReference type="ARBA" id="ARBA00022448"/>
    </source>
</evidence>
<reference evidence="9" key="2">
    <citation type="submission" date="2020-10" db="EMBL/GenBank/DDBJ databases">
        <title>Comparative genomics of the Acetobacterium genus.</title>
        <authorList>
            <person name="Marshall C."/>
            <person name="May H."/>
            <person name="Norman S."/>
        </authorList>
    </citation>
    <scope>NUCLEOTIDE SEQUENCE</scope>
    <source>
        <strain evidence="9">DER-2019</strain>
    </source>
</reference>
<feature type="transmembrane region" description="Helical" evidence="8">
    <location>
        <begin position="68"/>
        <end position="87"/>
    </location>
</feature>
<dbReference type="AlphaFoldDB" id="A0A923HVR1"/>
<dbReference type="PANTHER" id="PTHR30335:SF0">
    <property type="entry name" value="ION-TRANSLOCATING OXIDOREDUCTASE COMPLEX SUBUNIT A"/>
    <property type="match status" value="1"/>
</dbReference>
<feature type="transmembrane region" description="Helical" evidence="8">
    <location>
        <begin position="99"/>
        <end position="121"/>
    </location>
</feature>
<comment type="similarity">
    <text evidence="8">Belongs to the NqrDE/RnfAE family.</text>
</comment>
<proteinExistence type="inferred from homology"/>
<dbReference type="Pfam" id="PF02508">
    <property type="entry name" value="Rnf-Nqr"/>
    <property type="match status" value="1"/>
</dbReference>
<evidence type="ECO:0000256" key="1">
    <source>
        <dbReference type="ARBA" id="ARBA00004127"/>
    </source>
</evidence>
<keyword evidence="10" id="KW-1185">Reference proteome</keyword>
<evidence type="ECO:0000256" key="5">
    <source>
        <dbReference type="ARBA" id="ARBA00022982"/>
    </source>
</evidence>
<feature type="transmembrane region" description="Helical" evidence="8">
    <location>
        <begin position="127"/>
        <end position="153"/>
    </location>
</feature>
<dbReference type="InterPro" id="IPR011293">
    <property type="entry name" value="Ion_transpt_RnfA/RsxA"/>
</dbReference>
<dbReference type="PANTHER" id="PTHR30335">
    <property type="entry name" value="INTEGRAL MEMBRANE PROTEIN OF SOXR-REDUCING COMPLEX"/>
    <property type="match status" value="1"/>
</dbReference>
<organism evidence="9 10">
    <name type="scientific">Acetobacterium paludosum</name>
    <dbReference type="NCBI Taxonomy" id="52693"/>
    <lineage>
        <taxon>Bacteria</taxon>
        <taxon>Bacillati</taxon>
        <taxon>Bacillota</taxon>
        <taxon>Clostridia</taxon>
        <taxon>Eubacteriales</taxon>
        <taxon>Eubacteriaceae</taxon>
        <taxon>Acetobacterium</taxon>
    </lineage>
</organism>
<keyword evidence="5 8" id="KW-0249">Electron transport</keyword>
<keyword evidence="8" id="KW-1003">Cell membrane</keyword>
<keyword evidence="2 8" id="KW-0813">Transport</keyword>
<dbReference type="EC" id="7.-.-.-" evidence="8"/>
<dbReference type="OrthoDB" id="9803631at2"/>
<comment type="subcellular location">
    <subcellularLocation>
        <location evidence="8">Cell membrane</location>
        <topology evidence="8">Multi-pass membrane protein</topology>
    </subcellularLocation>
    <subcellularLocation>
        <location evidence="1">Endomembrane system</location>
        <topology evidence="1">Multi-pass membrane protein</topology>
    </subcellularLocation>
</comment>
<accession>A0A923HVR1</accession>
<keyword evidence="6 8" id="KW-1133">Transmembrane helix</keyword>
<feature type="transmembrane region" description="Helical" evidence="8">
    <location>
        <begin position="165"/>
        <end position="186"/>
    </location>
</feature>
<dbReference type="GO" id="GO:0005886">
    <property type="term" value="C:plasma membrane"/>
    <property type="evidence" value="ECO:0007669"/>
    <property type="project" value="UniProtKB-SubCell"/>
</dbReference>
<evidence type="ECO:0000256" key="4">
    <source>
        <dbReference type="ARBA" id="ARBA00022967"/>
    </source>
</evidence>
<comment type="caution">
    <text evidence="9">The sequence shown here is derived from an EMBL/GenBank/DDBJ whole genome shotgun (WGS) entry which is preliminary data.</text>
</comment>
<evidence type="ECO:0000313" key="10">
    <source>
        <dbReference type="Proteomes" id="UP000616595"/>
    </source>
</evidence>
<name>A0A923HVR1_9FIRM</name>
<gene>
    <name evidence="8" type="primary">rnfA</name>
    <name evidence="9" type="ORF">GH810_07095</name>
</gene>
<comment type="function">
    <text evidence="8">Part of a membrane-bound complex that couples electron transfer with translocation of ions across the membrane.</text>
</comment>
<dbReference type="NCBIfam" id="TIGR01943">
    <property type="entry name" value="rnfA"/>
    <property type="match status" value="1"/>
</dbReference>
<evidence type="ECO:0000313" key="9">
    <source>
        <dbReference type="EMBL" id="MBC3888072.1"/>
    </source>
</evidence>
<dbReference type="GO" id="GO:0012505">
    <property type="term" value="C:endomembrane system"/>
    <property type="evidence" value="ECO:0007669"/>
    <property type="project" value="UniProtKB-SubCell"/>
</dbReference>
<dbReference type="HAMAP" id="MF_00459">
    <property type="entry name" value="RsxA_RnfA"/>
    <property type="match status" value="1"/>
</dbReference>
<protein>
    <recommendedName>
        <fullName evidence="8">Ion-translocating oxidoreductase complex subunit A</fullName>
        <ecNumber evidence="8">7.-.-.-</ecNumber>
    </recommendedName>
    <alternativeName>
        <fullName evidence="8">Rnf electron transport complex subunit A</fullName>
    </alternativeName>
</protein>
<feature type="transmembrane region" description="Helical" evidence="8">
    <location>
        <begin position="6"/>
        <end position="30"/>
    </location>
</feature>
<dbReference type="InterPro" id="IPR050133">
    <property type="entry name" value="NqrDE/RnfAE_oxidrdctase"/>
</dbReference>
<evidence type="ECO:0000256" key="8">
    <source>
        <dbReference type="HAMAP-Rule" id="MF_00459"/>
    </source>
</evidence>
<reference evidence="9" key="1">
    <citation type="submission" date="2019-10" db="EMBL/GenBank/DDBJ databases">
        <authorList>
            <person name="Ross D.E."/>
            <person name="Gulliver D."/>
        </authorList>
    </citation>
    <scope>NUCLEOTIDE SEQUENCE</scope>
    <source>
        <strain evidence="9">DER-2019</strain>
    </source>
</reference>
<keyword evidence="7 8" id="KW-0472">Membrane</keyword>
<keyword evidence="4 8" id="KW-1278">Translocase</keyword>
<dbReference type="Proteomes" id="UP000616595">
    <property type="component" value="Unassembled WGS sequence"/>
</dbReference>